<keyword evidence="1" id="KW-1185">Reference proteome</keyword>
<sequence length="178" mass="19841">MADKSSKHRRLGSMPTISFGEKTVKGVLNPHDDVLVVTLLIANYTTKRILIDNGSSIDILFWHAFAKMGISPNRLSPSSYNDILGHPTLNNLKVVTYTYHLKMKFPTETGIGKSQGEQILARKCYVQELRAGAPNVCVAENLERKPPPPPLIIASQDMEARDENNLMQAEANEPLKMR</sequence>
<dbReference type="Gramene" id="Jr09_04470_p1">
    <property type="protein sequence ID" value="cds.Jr09_04470_p1"/>
    <property type="gene ID" value="Jr09_04470"/>
</dbReference>
<organism evidence="1 2">
    <name type="scientific">Juglans regia</name>
    <name type="common">English walnut</name>
    <dbReference type="NCBI Taxonomy" id="51240"/>
    <lineage>
        <taxon>Eukaryota</taxon>
        <taxon>Viridiplantae</taxon>
        <taxon>Streptophyta</taxon>
        <taxon>Embryophyta</taxon>
        <taxon>Tracheophyta</taxon>
        <taxon>Spermatophyta</taxon>
        <taxon>Magnoliopsida</taxon>
        <taxon>eudicotyledons</taxon>
        <taxon>Gunneridae</taxon>
        <taxon>Pentapetalae</taxon>
        <taxon>rosids</taxon>
        <taxon>fabids</taxon>
        <taxon>Fagales</taxon>
        <taxon>Juglandaceae</taxon>
        <taxon>Juglans</taxon>
    </lineage>
</organism>
<evidence type="ECO:0000313" key="2">
    <source>
        <dbReference type="RefSeq" id="XP_018814764.1"/>
    </source>
</evidence>
<reference evidence="2" key="1">
    <citation type="submission" date="2025-08" db="UniProtKB">
        <authorList>
            <consortium name="RefSeq"/>
        </authorList>
    </citation>
    <scope>IDENTIFICATION</scope>
    <source>
        <tissue evidence="2">Leaves</tissue>
    </source>
</reference>
<dbReference type="KEGG" id="jre:108986569"/>
<evidence type="ECO:0000313" key="1">
    <source>
        <dbReference type="Proteomes" id="UP000235220"/>
    </source>
</evidence>
<name>A0A2I4E5T9_JUGRE</name>
<accession>A0A2I4E5T9</accession>
<dbReference type="OrthoDB" id="1744281at2759"/>
<dbReference type="PANTHER" id="PTHR33240">
    <property type="entry name" value="OS08G0508500 PROTEIN"/>
    <property type="match status" value="1"/>
</dbReference>
<dbReference type="PANTHER" id="PTHR33240:SF17">
    <property type="entry name" value="EUKARYOTIC PEPTIDE CHAIN RELEASE FACTOR GTP-BINDING SUBUNIT-LIKE"/>
    <property type="match status" value="1"/>
</dbReference>
<proteinExistence type="predicted"/>
<dbReference type="AlphaFoldDB" id="A0A2I4E5T9"/>
<protein>
    <submittedName>
        <fullName evidence="2">Uncharacterized protein LOC108986569</fullName>
    </submittedName>
</protein>
<dbReference type="Proteomes" id="UP000235220">
    <property type="component" value="Chromosome 9"/>
</dbReference>
<gene>
    <name evidence="2" type="primary">LOC108986569</name>
</gene>
<dbReference type="RefSeq" id="XP_018814764.1">
    <property type="nucleotide sequence ID" value="XM_018959219.1"/>
</dbReference>
<dbReference type="GeneID" id="108986569"/>